<gene>
    <name evidence="7" type="ORF">TRFO_22833</name>
</gene>
<proteinExistence type="inferred from homology"/>
<dbReference type="Gene3D" id="1.25.10.10">
    <property type="entry name" value="Leucine-rich Repeat Variant"/>
    <property type="match status" value="1"/>
</dbReference>
<evidence type="ECO:0000256" key="2">
    <source>
        <dbReference type="ARBA" id="ARBA00009466"/>
    </source>
</evidence>
<sequence>MGNVGTYARSLTDEALIKIMKLCTFIACKLNMPLDPIISAILYTLQHRPETAIRAMSEMAIAASEKCCLLFESLWEPLFELLNVTDEFTELIFLALTSAIANCRIDDITEPFNYFLEFIKDNTELSSLTFELFAVCRLNRPEFEDYAPILESLVKKSEISAGMFKFLTSFSITSLNVNLILSSIVAGTTPDIHKEALNCARNLLLSLAENALLTKLISKVRPVLINSVVQSLMDARHQLGFSRQASFLNEAFRLGELQEDQNYIKEFYASLIACSPEPEQGLFQHVAAHLDHIKENKVDFKESLRDFLLIMRKATPYQIGTFFGDDQQEEETATFGELLEEEEQVRKSIVMSTNALPQIQ</sequence>
<organism evidence="7 8">
    <name type="scientific">Tritrichomonas foetus</name>
    <dbReference type="NCBI Taxonomy" id="1144522"/>
    <lineage>
        <taxon>Eukaryota</taxon>
        <taxon>Metamonada</taxon>
        <taxon>Parabasalia</taxon>
        <taxon>Tritrichomonadida</taxon>
        <taxon>Tritrichomonadidae</taxon>
        <taxon>Tritrichomonas</taxon>
    </lineage>
</organism>
<feature type="domain" description="Exportin-1 C-terminal" evidence="6">
    <location>
        <begin position="159"/>
        <end position="312"/>
    </location>
</feature>
<dbReference type="EMBL" id="MLAK01000663">
    <property type="protein sequence ID" value="OHT08577.1"/>
    <property type="molecule type" value="Genomic_DNA"/>
</dbReference>
<dbReference type="Proteomes" id="UP000179807">
    <property type="component" value="Unassembled WGS sequence"/>
</dbReference>
<evidence type="ECO:0000313" key="7">
    <source>
        <dbReference type="EMBL" id="OHT08577.1"/>
    </source>
</evidence>
<reference evidence="7" key="1">
    <citation type="submission" date="2016-10" db="EMBL/GenBank/DDBJ databases">
        <authorList>
            <person name="Benchimol M."/>
            <person name="Almeida L.G."/>
            <person name="Vasconcelos A.T."/>
            <person name="Perreira-Neves A."/>
            <person name="Rosa I.A."/>
            <person name="Tasca T."/>
            <person name="Bogo M.R."/>
            <person name="de Souza W."/>
        </authorList>
    </citation>
    <scope>NUCLEOTIDE SEQUENCE [LARGE SCALE GENOMIC DNA]</scope>
    <source>
        <strain evidence="7">K</strain>
    </source>
</reference>
<keyword evidence="4" id="KW-0653">Protein transport</keyword>
<keyword evidence="5" id="KW-0539">Nucleus</keyword>
<keyword evidence="3" id="KW-0813">Transport</keyword>
<accession>A0A1J4KAY4</accession>
<evidence type="ECO:0000256" key="3">
    <source>
        <dbReference type="ARBA" id="ARBA00022448"/>
    </source>
</evidence>
<dbReference type="RefSeq" id="XP_068361713.1">
    <property type="nucleotide sequence ID" value="XM_068502802.1"/>
</dbReference>
<name>A0A1J4KAY4_9EUKA</name>
<evidence type="ECO:0000256" key="4">
    <source>
        <dbReference type="ARBA" id="ARBA00022927"/>
    </source>
</evidence>
<dbReference type="GO" id="GO:0005049">
    <property type="term" value="F:nuclear export signal receptor activity"/>
    <property type="evidence" value="ECO:0007669"/>
    <property type="project" value="InterPro"/>
</dbReference>
<dbReference type="SUPFAM" id="SSF48371">
    <property type="entry name" value="ARM repeat"/>
    <property type="match status" value="1"/>
</dbReference>
<evidence type="ECO:0000256" key="1">
    <source>
        <dbReference type="ARBA" id="ARBA00004123"/>
    </source>
</evidence>
<dbReference type="GO" id="GO:0015031">
    <property type="term" value="P:protein transport"/>
    <property type="evidence" value="ECO:0007669"/>
    <property type="project" value="UniProtKB-KW"/>
</dbReference>
<keyword evidence="8" id="KW-1185">Reference proteome</keyword>
<dbReference type="GO" id="GO:0005634">
    <property type="term" value="C:nucleus"/>
    <property type="evidence" value="ECO:0007669"/>
    <property type="project" value="UniProtKB-SubCell"/>
</dbReference>
<comment type="caution">
    <text evidence="7">The sequence shown here is derived from an EMBL/GenBank/DDBJ whole genome shotgun (WGS) entry which is preliminary data.</text>
</comment>
<dbReference type="InterPro" id="IPR016024">
    <property type="entry name" value="ARM-type_fold"/>
</dbReference>
<dbReference type="InterPro" id="IPR014877">
    <property type="entry name" value="XPO1_C_dom"/>
</dbReference>
<dbReference type="AlphaFoldDB" id="A0A1J4KAY4"/>
<comment type="subcellular location">
    <subcellularLocation>
        <location evidence="1">Nucleus</location>
    </subcellularLocation>
</comment>
<evidence type="ECO:0000256" key="5">
    <source>
        <dbReference type="ARBA" id="ARBA00023242"/>
    </source>
</evidence>
<dbReference type="Pfam" id="PF08767">
    <property type="entry name" value="CRM1_C"/>
    <property type="match status" value="1"/>
</dbReference>
<evidence type="ECO:0000259" key="6">
    <source>
        <dbReference type="Pfam" id="PF08767"/>
    </source>
</evidence>
<protein>
    <recommendedName>
        <fullName evidence="6">Exportin-1 C-terminal domain-containing protein</fullName>
    </recommendedName>
</protein>
<dbReference type="GeneID" id="94837506"/>
<evidence type="ECO:0000313" key="8">
    <source>
        <dbReference type="Proteomes" id="UP000179807"/>
    </source>
</evidence>
<dbReference type="InterPro" id="IPR011989">
    <property type="entry name" value="ARM-like"/>
</dbReference>
<dbReference type="VEuPathDB" id="TrichDB:TRFO_22833"/>
<comment type="similarity">
    <text evidence="2">Belongs to the exportin family.</text>
</comment>